<evidence type="ECO:0000313" key="5">
    <source>
        <dbReference type="EMBL" id="SPZ16292.1"/>
    </source>
</evidence>
<keyword evidence="1" id="KW-0805">Transcription regulation</keyword>
<dbReference type="EMBL" id="JADTXM010000004">
    <property type="protein sequence ID" value="MBH3438523.1"/>
    <property type="molecule type" value="Genomic_DNA"/>
</dbReference>
<evidence type="ECO:0000313" key="4">
    <source>
        <dbReference type="EMBL" id="MBH3438523.1"/>
    </source>
</evidence>
<dbReference type="Proteomes" id="UP000250443">
    <property type="component" value="Unassembled WGS sequence"/>
</dbReference>
<dbReference type="InterPro" id="IPR004356">
    <property type="entry name" value="Adhesin_operon_reg_prot"/>
</dbReference>
<proteinExistence type="predicted"/>
<sequence>MRARTLSFLKPGALEREHFDLLLEGTSIRGERVIRALEDFLIKGVPVTEACESNGVNRSQFYRRLYALESESERARRLSKFYNYASD</sequence>
<dbReference type="GeneID" id="300267759"/>
<evidence type="ECO:0000313" key="6">
    <source>
        <dbReference type="Proteomes" id="UP000250443"/>
    </source>
</evidence>
<evidence type="ECO:0000313" key="7">
    <source>
        <dbReference type="Proteomes" id="UP000626180"/>
    </source>
</evidence>
<keyword evidence="7" id="KW-1185">Reference proteome</keyword>
<dbReference type="EMBL" id="UAUF01000015">
    <property type="protein sequence ID" value="SPZ16292.1"/>
    <property type="molecule type" value="Genomic_DNA"/>
</dbReference>
<dbReference type="EMBL" id="JADMCD010000005">
    <property type="protein sequence ID" value="MBF8641246.1"/>
    <property type="molecule type" value="Genomic_DNA"/>
</dbReference>
<dbReference type="GO" id="GO:0006355">
    <property type="term" value="P:regulation of DNA-templated transcription"/>
    <property type="evidence" value="ECO:0007669"/>
    <property type="project" value="InterPro"/>
</dbReference>
<dbReference type="RefSeq" id="WP_010799106.1">
    <property type="nucleotide sequence ID" value="NZ_CP044085.1"/>
</dbReference>
<protein>
    <submittedName>
        <fullName evidence="3 5">Adhesion biosynthesis transcriptional regulator</fullName>
    </submittedName>
</protein>
<reference evidence="3 7" key="2">
    <citation type="submission" date="2020-10" db="EMBL/GenBank/DDBJ databases">
        <title>Genome sequences of Pseudomonas isolates.</title>
        <authorList>
            <person name="Wessels L."/>
            <person name="Reich F."/>
            <person name="Hammerl J."/>
        </authorList>
    </citation>
    <scope>NUCLEOTIDE SEQUENCE [LARGE SCALE GENOMIC DNA]</scope>
    <source>
        <strain evidence="3 7">20-MO00624-0</strain>
    </source>
</reference>
<evidence type="ECO:0000313" key="3">
    <source>
        <dbReference type="EMBL" id="MBF8641246.1"/>
    </source>
</evidence>
<dbReference type="Gene3D" id="1.10.10.2690">
    <property type="match status" value="1"/>
</dbReference>
<keyword evidence="2" id="KW-0804">Transcription</keyword>
<name>A0A2X2D598_PSELU</name>
<evidence type="ECO:0000256" key="2">
    <source>
        <dbReference type="ARBA" id="ARBA00023163"/>
    </source>
</evidence>
<dbReference type="Proteomes" id="UP000626180">
    <property type="component" value="Unassembled WGS sequence"/>
</dbReference>
<organism evidence="5 6">
    <name type="scientific">Pseudomonas luteola</name>
    <dbReference type="NCBI Taxonomy" id="47886"/>
    <lineage>
        <taxon>Bacteria</taxon>
        <taxon>Pseudomonadati</taxon>
        <taxon>Pseudomonadota</taxon>
        <taxon>Gammaproteobacteria</taxon>
        <taxon>Pseudomonadales</taxon>
        <taxon>Pseudomonadaceae</taxon>
        <taxon>Pseudomonas</taxon>
    </lineage>
</organism>
<dbReference type="Proteomes" id="UP000638986">
    <property type="component" value="Unassembled WGS sequence"/>
</dbReference>
<reference evidence="4 8" key="3">
    <citation type="submission" date="2020-11" db="EMBL/GenBank/DDBJ databases">
        <title>Enhanced detection system for hospital associated transmission using whole genome sequencing surveillance.</title>
        <authorList>
            <person name="Harrison L.H."/>
            <person name="Van Tyne D."/>
            <person name="Marsh J.W."/>
            <person name="Griffith M.P."/>
            <person name="Snyder D.J."/>
            <person name="Cooper V.S."/>
            <person name="Mustapha M."/>
        </authorList>
    </citation>
    <scope>NUCLEOTIDE SEQUENCE [LARGE SCALE GENOMIC DNA]</scope>
    <source>
        <strain evidence="4 8">PSB00013</strain>
    </source>
</reference>
<dbReference type="AlphaFoldDB" id="A0A2X2D598"/>
<gene>
    <name evidence="5" type="primary">papB</name>
    <name evidence="4" type="ORF">I5Q09_07475</name>
    <name evidence="3" type="ORF">IRZ65_11175</name>
    <name evidence="5" type="ORF">NCTC11842_05323</name>
</gene>
<evidence type="ECO:0000256" key="1">
    <source>
        <dbReference type="ARBA" id="ARBA00023015"/>
    </source>
</evidence>
<reference evidence="5 6" key="1">
    <citation type="submission" date="2018-06" db="EMBL/GenBank/DDBJ databases">
        <authorList>
            <consortium name="Pathogen Informatics"/>
            <person name="Doyle S."/>
        </authorList>
    </citation>
    <scope>NUCLEOTIDE SEQUENCE [LARGE SCALE GENOMIC DNA]</scope>
    <source>
        <strain evidence="5 6">NCTC11842</strain>
    </source>
</reference>
<evidence type="ECO:0000313" key="8">
    <source>
        <dbReference type="Proteomes" id="UP000638986"/>
    </source>
</evidence>
<dbReference type="InterPro" id="IPR053721">
    <property type="entry name" value="Fimbrial_Adhesin_Reg"/>
</dbReference>
<accession>A0A2X2D598</accession>
<dbReference type="Pfam" id="PF03333">
    <property type="entry name" value="PapB"/>
    <property type="match status" value="1"/>
</dbReference>